<evidence type="ECO:0000256" key="2">
    <source>
        <dbReference type="ARBA" id="ARBA00022448"/>
    </source>
</evidence>
<evidence type="ECO:0000256" key="1">
    <source>
        <dbReference type="ARBA" id="ARBA00008520"/>
    </source>
</evidence>
<protein>
    <submittedName>
        <fullName evidence="5">N,N'-diacetylchitobiose transport system substrate-binding protein</fullName>
    </submittedName>
</protein>
<dbReference type="PROSITE" id="PS51257">
    <property type="entry name" value="PROKAR_LIPOPROTEIN"/>
    <property type="match status" value="1"/>
</dbReference>
<dbReference type="Proteomes" id="UP000703720">
    <property type="component" value="Unassembled WGS sequence"/>
</dbReference>
<evidence type="ECO:0000313" key="5">
    <source>
        <dbReference type="EMBL" id="MBP2377459.1"/>
    </source>
</evidence>
<dbReference type="PANTHER" id="PTHR30061:SF50">
    <property type="entry name" value="MALTOSE_MALTODEXTRIN-BINDING PERIPLASMIC PROTEIN"/>
    <property type="match status" value="1"/>
</dbReference>
<evidence type="ECO:0000256" key="3">
    <source>
        <dbReference type="ARBA" id="ARBA00022729"/>
    </source>
</evidence>
<keyword evidence="2" id="KW-0813">Transport</keyword>
<accession>A0ABS4WMM5</accession>
<feature type="signal peptide" evidence="4">
    <location>
        <begin position="1"/>
        <end position="29"/>
    </location>
</feature>
<dbReference type="InterPro" id="IPR006059">
    <property type="entry name" value="SBP"/>
</dbReference>
<name>A0ABS4WMM5_9MICO</name>
<dbReference type="Pfam" id="PF01547">
    <property type="entry name" value="SBP_bac_1"/>
    <property type="match status" value="1"/>
</dbReference>
<feature type="chain" id="PRO_5046976505" evidence="4">
    <location>
        <begin position="30"/>
        <end position="440"/>
    </location>
</feature>
<comment type="caution">
    <text evidence="5">The sequence shown here is derived from an EMBL/GenBank/DDBJ whole genome shotgun (WGS) entry which is preliminary data.</text>
</comment>
<gene>
    <name evidence="5" type="ORF">JOF42_000954</name>
</gene>
<organism evidence="5 6">
    <name type="scientific">Microbacterium phyllosphaerae</name>
    <dbReference type="NCBI Taxonomy" id="124798"/>
    <lineage>
        <taxon>Bacteria</taxon>
        <taxon>Bacillati</taxon>
        <taxon>Actinomycetota</taxon>
        <taxon>Actinomycetes</taxon>
        <taxon>Micrococcales</taxon>
        <taxon>Microbacteriaceae</taxon>
        <taxon>Microbacterium</taxon>
    </lineage>
</organism>
<dbReference type="Gene3D" id="3.40.190.10">
    <property type="entry name" value="Periplasmic binding protein-like II"/>
    <property type="match status" value="2"/>
</dbReference>
<reference evidence="5 6" key="1">
    <citation type="submission" date="2021-03" db="EMBL/GenBank/DDBJ databases">
        <title>Sequencing the genomes of 1000 actinobacteria strains.</title>
        <authorList>
            <person name="Klenk H.-P."/>
        </authorList>
    </citation>
    <scope>NUCLEOTIDE SEQUENCE [LARGE SCALE GENOMIC DNA]</scope>
    <source>
        <strain evidence="5 6">DSM 13468</strain>
    </source>
</reference>
<dbReference type="SUPFAM" id="SSF53850">
    <property type="entry name" value="Periplasmic binding protein-like II"/>
    <property type="match status" value="1"/>
</dbReference>
<evidence type="ECO:0000313" key="6">
    <source>
        <dbReference type="Proteomes" id="UP000703720"/>
    </source>
</evidence>
<dbReference type="RefSeq" id="WP_210096806.1">
    <property type="nucleotide sequence ID" value="NZ_BAAAIO010000001.1"/>
</dbReference>
<dbReference type="EMBL" id="JAGIOA010000001">
    <property type="protein sequence ID" value="MBP2377459.1"/>
    <property type="molecule type" value="Genomic_DNA"/>
</dbReference>
<evidence type="ECO:0000256" key="4">
    <source>
        <dbReference type="SAM" id="SignalP"/>
    </source>
</evidence>
<dbReference type="PANTHER" id="PTHR30061">
    <property type="entry name" value="MALTOSE-BINDING PERIPLASMIC PROTEIN"/>
    <property type="match status" value="1"/>
</dbReference>
<sequence length="440" mass="46263">MAIKKLATFGAIGIVSALALSACSGSAGAGNAGAPSDGKVPEVDGSGETLTVWVMDGDYTPDTLDEINKRFTEETGAEVNLQKQTWDGITTKVTTALATDTPPDVIDMGNTQIASYAANGGLLDLTAYKDDLAQGQTWLDGLVDPATIDGSLYGVPGFAGARAVIYNKKMWAEAGVTEVPTTYDELTAALDKVAAANAQTPDFSPFYLPGQYFYAGMQFVWDAGGDIASEKGGEWTSGFGSDEALEGLEAFKEFQNMYSTAASATLDTFEPNQGQIFADGKTSAILNTNTGAILKINPDLEPDLGSFPFPGLSGEAQPVMLGGSDWAIPVKSQNSDLALNWVKIAASPEVQKDFVFGVDGWIPNSTEGIEFAQETLDDVKVSFFTAALRSKATPANANWTTIESNKDINNLFSSIASGSKSVDEAATAFDDAADKTLNTK</sequence>
<proteinExistence type="inferred from homology"/>
<keyword evidence="6" id="KW-1185">Reference proteome</keyword>
<keyword evidence="3 4" id="KW-0732">Signal</keyword>
<comment type="similarity">
    <text evidence="1">Belongs to the bacterial solute-binding protein 1 family.</text>
</comment>